<dbReference type="RefSeq" id="WP_380668993.1">
    <property type="nucleotide sequence ID" value="NZ_JBHTCJ010000007.1"/>
</dbReference>
<reference evidence="2" key="1">
    <citation type="journal article" date="2019" name="Int. J. Syst. Evol. Microbiol.">
        <title>The Global Catalogue of Microorganisms (GCM) 10K type strain sequencing project: providing services to taxonomists for standard genome sequencing and annotation.</title>
        <authorList>
            <consortium name="The Broad Institute Genomics Platform"/>
            <consortium name="The Broad Institute Genome Sequencing Center for Infectious Disease"/>
            <person name="Wu L."/>
            <person name="Ma J."/>
        </authorList>
    </citation>
    <scope>NUCLEOTIDE SEQUENCE [LARGE SCALE GENOMIC DNA]</scope>
    <source>
        <strain evidence="2">WLHS5</strain>
    </source>
</reference>
<organism evidence="1 2">
    <name type="scientific">Saccharopolyspora griseoalba</name>
    <dbReference type="NCBI Taxonomy" id="1431848"/>
    <lineage>
        <taxon>Bacteria</taxon>
        <taxon>Bacillati</taxon>
        <taxon>Actinomycetota</taxon>
        <taxon>Actinomycetes</taxon>
        <taxon>Pseudonocardiales</taxon>
        <taxon>Pseudonocardiaceae</taxon>
        <taxon>Saccharopolyspora</taxon>
    </lineage>
</organism>
<keyword evidence="2" id="KW-1185">Reference proteome</keyword>
<proteinExistence type="predicted"/>
<dbReference type="EMBL" id="JBHTCJ010000007">
    <property type="protein sequence ID" value="MFC7342770.1"/>
    <property type="molecule type" value="Genomic_DNA"/>
</dbReference>
<name>A0ABW2LMN7_9PSEU</name>
<accession>A0ABW2LMN7</accession>
<protein>
    <submittedName>
        <fullName evidence="1">Uncharacterized protein</fullName>
    </submittedName>
</protein>
<dbReference type="Proteomes" id="UP001596504">
    <property type="component" value="Unassembled WGS sequence"/>
</dbReference>
<evidence type="ECO:0000313" key="2">
    <source>
        <dbReference type="Proteomes" id="UP001596504"/>
    </source>
</evidence>
<sequence length="104" mass="11690">MLREYEEALAETDLLGRHSSPADEPEALQQLRARLIEQAEALPAEQLPRPRCGHCEGHREVAAKQVHRDEAAHPQLTIARRLCPNCWGTGLMLRHTQEPPELSG</sequence>
<comment type="caution">
    <text evidence="1">The sequence shown here is derived from an EMBL/GenBank/DDBJ whole genome shotgun (WGS) entry which is preliminary data.</text>
</comment>
<evidence type="ECO:0000313" key="1">
    <source>
        <dbReference type="EMBL" id="MFC7342770.1"/>
    </source>
</evidence>
<gene>
    <name evidence="1" type="ORF">ACFQRI_15305</name>
</gene>